<accession>A0A104QYN5</accession>
<gene>
    <name evidence="1" type="ORF">WT44_13140</name>
</gene>
<dbReference type="RefSeq" id="WP_060014209.1">
    <property type="nucleotide sequence ID" value="NZ_CP013461.1"/>
</dbReference>
<name>A0A104QYN5_9BURK</name>
<proteinExistence type="predicted"/>
<dbReference type="EMBL" id="LPHB01000039">
    <property type="protein sequence ID" value="KWA62964.1"/>
    <property type="molecule type" value="Genomic_DNA"/>
</dbReference>
<dbReference type="GeneID" id="93057096"/>
<evidence type="ECO:0000313" key="1">
    <source>
        <dbReference type="EMBL" id="KWA62964.1"/>
    </source>
</evidence>
<dbReference type="Proteomes" id="UP000068603">
    <property type="component" value="Unassembled WGS sequence"/>
</dbReference>
<protein>
    <submittedName>
        <fullName evidence="1">Uncharacterized protein</fullName>
    </submittedName>
</protein>
<dbReference type="AlphaFoldDB" id="A0A104QYN5"/>
<reference evidence="1 2" key="1">
    <citation type="submission" date="2015-11" db="EMBL/GenBank/DDBJ databases">
        <title>Expanding the genomic diversity of Burkholderia species for the development of highly accurate diagnostics.</title>
        <authorList>
            <person name="Sahl J."/>
            <person name="Keim P."/>
            <person name="Wagner D."/>
        </authorList>
    </citation>
    <scope>NUCLEOTIDE SEQUENCE [LARGE SCALE GENOMIC DNA]</scope>
    <source>
        <strain evidence="1 2">MSMB1960WGS</strain>
    </source>
</reference>
<dbReference type="STRING" id="1503054.WT74_21345"/>
<comment type="caution">
    <text evidence="1">The sequence shown here is derived from an EMBL/GenBank/DDBJ whole genome shotgun (WGS) entry which is preliminary data.</text>
</comment>
<dbReference type="KEGG" id="bstg:WT74_21345"/>
<organism evidence="1">
    <name type="scientific">Burkholderia stagnalis</name>
    <dbReference type="NCBI Taxonomy" id="1503054"/>
    <lineage>
        <taxon>Bacteria</taxon>
        <taxon>Pseudomonadati</taxon>
        <taxon>Pseudomonadota</taxon>
        <taxon>Betaproteobacteria</taxon>
        <taxon>Burkholderiales</taxon>
        <taxon>Burkholderiaceae</taxon>
        <taxon>Burkholderia</taxon>
        <taxon>Burkholderia cepacia complex</taxon>
    </lineage>
</organism>
<evidence type="ECO:0000313" key="2">
    <source>
        <dbReference type="Proteomes" id="UP000068603"/>
    </source>
</evidence>
<sequence>MSAPHRVSEPNILCFGTPVVPISTVNFAPMSSAFWLGWRCVLGLAASSQITLSLIRNVCGGGAGGLRLAMAAGSIGSSGSPRPIG</sequence>